<proteinExistence type="predicted"/>
<dbReference type="Proteomes" id="UP000001058">
    <property type="component" value="Unassembled WGS sequence"/>
</dbReference>
<dbReference type="KEGG" id="vcn:VOLCADRAFT_99760"/>
<dbReference type="EMBL" id="GL378416">
    <property type="protein sequence ID" value="EFJ40411.1"/>
    <property type="molecule type" value="Genomic_DNA"/>
</dbReference>
<evidence type="ECO:0000313" key="2">
    <source>
        <dbReference type="EMBL" id="EFJ40411.1"/>
    </source>
</evidence>
<keyword evidence="1" id="KW-1133">Transmembrane helix</keyword>
<reference evidence="2 3" key="1">
    <citation type="journal article" date="2010" name="Science">
        <title>Genomic analysis of organismal complexity in the multicellular green alga Volvox carteri.</title>
        <authorList>
            <person name="Prochnik S.E."/>
            <person name="Umen J."/>
            <person name="Nedelcu A.M."/>
            <person name="Hallmann A."/>
            <person name="Miller S.M."/>
            <person name="Nishii I."/>
            <person name="Ferris P."/>
            <person name="Kuo A."/>
            <person name="Mitros T."/>
            <person name="Fritz-Laylin L.K."/>
            <person name="Hellsten U."/>
            <person name="Chapman J."/>
            <person name="Simakov O."/>
            <person name="Rensing S.A."/>
            <person name="Terry A."/>
            <person name="Pangilinan J."/>
            <person name="Kapitonov V."/>
            <person name="Jurka J."/>
            <person name="Salamov A."/>
            <person name="Shapiro H."/>
            <person name="Schmutz J."/>
            <person name="Grimwood J."/>
            <person name="Lindquist E."/>
            <person name="Lucas S."/>
            <person name="Grigoriev I.V."/>
            <person name="Schmitt R."/>
            <person name="Kirk D."/>
            <person name="Rokhsar D.S."/>
        </authorList>
    </citation>
    <scope>NUCLEOTIDE SEQUENCE [LARGE SCALE GENOMIC DNA]</scope>
    <source>
        <strain evidence="3">f. Nagariensis / Eve</strain>
    </source>
</reference>
<dbReference type="AlphaFoldDB" id="D8UIK7"/>
<sequence>MHRQSAAALVALATLATALVFLRHVAWTRQSLSNIDFELVVCILLSLLVWAAHLGHDTADMADQFSEQNTLDTEAFAKLLALPSDARTLIVAPIDNLIRNATGKTSNSSDELQAVAEADYEEAKDPYVGRVVRTALVDPVGNQTVEDVYTLDPKLFGKMKLEYKRLDALLATLHRVAPDLYTRLLGSQPAGGAALAQQ</sequence>
<keyword evidence="1" id="KW-0812">Transmembrane</keyword>
<organism evidence="3">
    <name type="scientific">Volvox carteri f. nagariensis</name>
    <dbReference type="NCBI Taxonomy" id="3068"/>
    <lineage>
        <taxon>Eukaryota</taxon>
        <taxon>Viridiplantae</taxon>
        <taxon>Chlorophyta</taxon>
        <taxon>core chlorophytes</taxon>
        <taxon>Chlorophyceae</taxon>
        <taxon>CS clade</taxon>
        <taxon>Chlamydomonadales</taxon>
        <taxon>Volvocaceae</taxon>
        <taxon>Volvox</taxon>
    </lineage>
</organism>
<evidence type="ECO:0000256" key="1">
    <source>
        <dbReference type="SAM" id="Phobius"/>
    </source>
</evidence>
<keyword evidence="3" id="KW-1185">Reference proteome</keyword>
<feature type="transmembrane region" description="Helical" evidence="1">
    <location>
        <begin position="32"/>
        <end position="52"/>
    </location>
</feature>
<dbReference type="RefSeq" id="XP_002958491.1">
    <property type="nucleotide sequence ID" value="XM_002958445.1"/>
</dbReference>
<dbReference type="InParanoid" id="D8UIK7"/>
<evidence type="ECO:0000313" key="3">
    <source>
        <dbReference type="Proteomes" id="UP000001058"/>
    </source>
</evidence>
<accession>D8UIK7</accession>
<keyword evidence="1" id="KW-0472">Membrane</keyword>
<gene>
    <name evidence="2" type="ORF">VOLCADRAFT_99760</name>
</gene>
<dbReference type="GeneID" id="9627968"/>
<name>D8UIK7_VOLCA</name>
<protein>
    <submittedName>
        <fullName evidence="2">Uncharacterized protein</fullName>
    </submittedName>
</protein>